<dbReference type="GO" id="GO:0005975">
    <property type="term" value="P:carbohydrate metabolic process"/>
    <property type="evidence" value="ECO:0007669"/>
    <property type="project" value="InterPro"/>
</dbReference>
<comment type="cofactor">
    <cofactor evidence="2">
        <name>pyridoxal 5'-phosphate</name>
        <dbReference type="ChEBI" id="CHEBI:597326"/>
    </cofactor>
</comment>
<dbReference type="Gene3D" id="3.40.50.2000">
    <property type="entry name" value="Glycogen Phosphorylase B"/>
    <property type="match status" value="2"/>
</dbReference>
<dbReference type="PROSITE" id="PS00102">
    <property type="entry name" value="PHOSPHORYLASE"/>
    <property type="match status" value="1"/>
</dbReference>
<dbReference type="GO" id="GO:0030170">
    <property type="term" value="F:pyridoxal phosphate binding"/>
    <property type="evidence" value="ECO:0007669"/>
    <property type="project" value="InterPro"/>
</dbReference>
<comment type="caution">
    <text evidence="13">The sequence shown here is derived from an EMBL/GenBank/DDBJ whole genome shotgun (WGS) entry which is preliminary data.</text>
</comment>
<proteinExistence type="inferred from homology"/>
<evidence type="ECO:0000256" key="3">
    <source>
        <dbReference type="ARBA" id="ARBA00006047"/>
    </source>
</evidence>
<evidence type="ECO:0000256" key="4">
    <source>
        <dbReference type="ARBA" id="ARBA00012591"/>
    </source>
</evidence>
<evidence type="ECO:0000256" key="1">
    <source>
        <dbReference type="ARBA" id="ARBA00001275"/>
    </source>
</evidence>
<evidence type="ECO:0000259" key="12">
    <source>
        <dbReference type="Pfam" id="PF11897"/>
    </source>
</evidence>
<feature type="domain" description="DUF3417" evidence="12">
    <location>
        <begin position="12"/>
        <end position="120"/>
    </location>
</feature>
<dbReference type="EC" id="2.4.1.1" evidence="4"/>
<evidence type="ECO:0000256" key="9">
    <source>
        <dbReference type="ARBA" id="ARBA00023277"/>
    </source>
</evidence>
<dbReference type="SUPFAM" id="SSF53756">
    <property type="entry name" value="UDP-Glycosyltransferase/glycogen phosphorylase"/>
    <property type="match status" value="1"/>
</dbReference>
<comment type="catalytic activity">
    <reaction evidence="1">
        <text>[(1-&gt;4)-alpha-D-glucosyl](n) + phosphate = [(1-&gt;4)-alpha-D-glucosyl](n-1) + alpha-D-glucose 1-phosphate</text>
        <dbReference type="Rhea" id="RHEA:41732"/>
        <dbReference type="Rhea" id="RHEA-COMP:9584"/>
        <dbReference type="Rhea" id="RHEA-COMP:9586"/>
        <dbReference type="ChEBI" id="CHEBI:15444"/>
        <dbReference type="ChEBI" id="CHEBI:43474"/>
        <dbReference type="ChEBI" id="CHEBI:58601"/>
        <dbReference type="EC" id="2.4.1.1"/>
    </reaction>
</comment>
<keyword evidence="6" id="KW-0328">Glycosyltransferase</keyword>
<evidence type="ECO:0000256" key="2">
    <source>
        <dbReference type="ARBA" id="ARBA00001933"/>
    </source>
</evidence>
<evidence type="ECO:0000256" key="7">
    <source>
        <dbReference type="ARBA" id="ARBA00022679"/>
    </source>
</evidence>
<accession>A0A2N7PHU5</accession>
<keyword evidence="5" id="KW-0021">Allosteric enzyme</keyword>
<comment type="similarity">
    <text evidence="3">Belongs to the glycogen phosphorylase family.</text>
</comment>
<evidence type="ECO:0000313" key="14">
    <source>
        <dbReference type="Proteomes" id="UP000235731"/>
    </source>
</evidence>
<dbReference type="Proteomes" id="UP000235731">
    <property type="component" value="Unassembled WGS sequence"/>
</dbReference>
<comment type="function">
    <text evidence="10">Phosphorylase is an important allosteric enzyme in carbohydrate metabolism. Enzymes from different sources differ in their regulatory mechanisms and in their natural substrates. However, all known phosphorylases share catalytic and structural properties.</text>
</comment>
<dbReference type="NCBIfam" id="TIGR02094">
    <property type="entry name" value="more_P_ylases"/>
    <property type="match status" value="1"/>
</dbReference>
<gene>
    <name evidence="13" type="ORF">C0197_06640</name>
</gene>
<keyword evidence="9" id="KW-0119">Carbohydrate metabolism</keyword>
<dbReference type="InterPro" id="IPR035090">
    <property type="entry name" value="Pyridoxal_P_attach_site"/>
</dbReference>
<dbReference type="GO" id="GO:0008184">
    <property type="term" value="F:glycogen phosphorylase activity"/>
    <property type="evidence" value="ECO:0007669"/>
    <property type="project" value="InterPro"/>
</dbReference>
<evidence type="ECO:0000256" key="10">
    <source>
        <dbReference type="ARBA" id="ARBA00025174"/>
    </source>
</evidence>
<dbReference type="InterPro" id="IPR052182">
    <property type="entry name" value="Glycogen/Maltodextrin_Phosph"/>
</dbReference>
<evidence type="ECO:0000256" key="5">
    <source>
        <dbReference type="ARBA" id="ARBA00022533"/>
    </source>
</evidence>
<dbReference type="InterPro" id="IPR011834">
    <property type="entry name" value="Agluc_phsphrylas"/>
</dbReference>
<keyword evidence="7" id="KW-0808">Transferase</keyword>
<dbReference type="PANTHER" id="PTHR42655">
    <property type="entry name" value="GLYCOGEN PHOSPHORYLASE"/>
    <property type="match status" value="1"/>
</dbReference>
<dbReference type="PIRSF" id="PIRSF000460">
    <property type="entry name" value="Pprylas_GlgP"/>
    <property type="match status" value="1"/>
</dbReference>
<feature type="modified residue" description="N6-(pyridoxal phosphate)lysine" evidence="11">
    <location>
        <position position="601"/>
    </location>
</feature>
<organism evidence="13 14">
    <name type="scientific">Caldimicrobium thiodismutans</name>
    <dbReference type="NCBI Taxonomy" id="1653476"/>
    <lineage>
        <taxon>Bacteria</taxon>
        <taxon>Pseudomonadati</taxon>
        <taxon>Thermodesulfobacteriota</taxon>
        <taxon>Thermodesulfobacteria</taxon>
        <taxon>Thermodesulfobacteriales</taxon>
        <taxon>Thermodesulfobacteriaceae</taxon>
        <taxon>Caldimicrobium</taxon>
    </lineage>
</organism>
<reference evidence="13 14" key="1">
    <citation type="submission" date="2018-01" db="EMBL/GenBank/DDBJ databases">
        <title>Metagenomic assembled genomes from two thermal pools in the Uzon Caldera, Kamchatka, Russia.</title>
        <authorList>
            <person name="Wilkins L."/>
            <person name="Ettinger C."/>
        </authorList>
    </citation>
    <scope>NUCLEOTIDE SEQUENCE [LARGE SCALE GENOMIC DNA]</scope>
    <source>
        <strain evidence="13">ZAV-15</strain>
    </source>
</reference>
<dbReference type="EMBL" id="PNIE01000102">
    <property type="protein sequence ID" value="PMP60625.1"/>
    <property type="molecule type" value="Genomic_DNA"/>
</dbReference>
<evidence type="ECO:0000313" key="13">
    <source>
        <dbReference type="EMBL" id="PMP60625.1"/>
    </source>
</evidence>
<evidence type="ECO:0000256" key="8">
    <source>
        <dbReference type="ARBA" id="ARBA00022898"/>
    </source>
</evidence>
<dbReference type="Pfam" id="PF00343">
    <property type="entry name" value="Phosphorylase"/>
    <property type="match status" value="1"/>
</dbReference>
<protein>
    <recommendedName>
        <fullName evidence="4">glycogen phosphorylase</fullName>
        <ecNumber evidence="4">2.4.1.1</ecNumber>
    </recommendedName>
</protein>
<dbReference type="InterPro" id="IPR024517">
    <property type="entry name" value="Glycogen_phosphorylase_DUF3417"/>
</dbReference>
<dbReference type="PANTHER" id="PTHR42655:SF1">
    <property type="entry name" value="GLYCOGEN PHOSPHORYLASE"/>
    <property type="match status" value="1"/>
</dbReference>
<evidence type="ECO:0000256" key="11">
    <source>
        <dbReference type="PIRSR" id="PIRSR000460-1"/>
    </source>
</evidence>
<dbReference type="Pfam" id="PF11897">
    <property type="entry name" value="DUF3417"/>
    <property type="match status" value="1"/>
</dbReference>
<evidence type="ECO:0000256" key="6">
    <source>
        <dbReference type="ARBA" id="ARBA00022676"/>
    </source>
</evidence>
<sequence length="844" mass="99385">MEFRKCFVYPKIPGSLEKLVSLAYNLWFTMDFDALNLFYKVDANLFRKVNHNPVKFIHLLSSEKIKALSQDQRFLNELTEILEHFEEYKKRRHPLLVEKGVSEEDYIAYFSTEFALHESLPMYAGGLGVLAGDIMYGASDLDIPLIGISLLYSKGYFKQKLEANTQQKEEPEKIDKFLNLLREVKDEKGHPLIIELSLLGEPVKIKLWKLEVGRRFCLFLDTDISENREEVRTILDYLYPAEPEKRLKQEIILGMGGYLALKKMGIEPKLYHLNEGHSAFVILSRLKDLIFEKGLSYHEARLFIQETTIFTTHTPVIAGNEHFDMKLVQKYLEPEVKALGLTMEDLAQCGCIHGDPSVFWLPAMAIRYSKYVNAVSKLHQITTKKMWAPLFEDWLLEEIPIDYVTNGVHWRWLSEPFYKLLRDYVSPDFKFLDPDDPSWEEIFNIPDEEIWEAHKKNKQQLVNLINKHLEEELLKKPTKEAEKWMFPLKRFQLIVGCARRITGYKRNNLILFDKDRLLRLLKDTEKPILFVFAGKAHPKDIEGKKMLQELLEFRNQYQVEDRFIFIENYNLHLARYIIWGSDVWLNTPYRPFEASGTSGMKAALNGVLNLSVLDGWWVEGYDGQNGWAIQGREGLPPHNYYEANQIYTLLEGEIRNLFYQRDEEGIPREWIKRMKRALYTACKRFTINRVLLEYLKKFYLPAYERYRLLGENNFELLKKTEEERKILSENWDKLKILSFSPDLSGEIIWEDTEIELNLEVDLGGIPQELLQAEVVSIREFETEESVERDFEFIPLEISKVEGSRAFYTTKYRFYGHGLRKLGARILPKNDILRRAYPELIKWYA</sequence>
<dbReference type="InterPro" id="IPR000811">
    <property type="entry name" value="Glyco_trans_35"/>
</dbReference>
<dbReference type="AlphaFoldDB" id="A0A2N7PHU5"/>
<keyword evidence="8 11" id="KW-0663">Pyridoxal phosphate</keyword>
<name>A0A2N7PHU5_9BACT</name>